<dbReference type="Proteomes" id="UP000005147">
    <property type="component" value="Unassembled WGS sequence"/>
</dbReference>
<reference evidence="2 3" key="1">
    <citation type="submission" date="2012-07" db="EMBL/GenBank/DDBJ databases">
        <title>The Genome Sequence of Facklamia ignava CCUG 37419.</title>
        <authorList>
            <consortium name="The Broad Institute Genome Sequencing Platform"/>
            <person name="Earl A."/>
            <person name="Ward D."/>
            <person name="Feldgarden M."/>
            <person name="Gevers D."/>
            <person name="Huys G."/>
            <person name="Walker B."/>
            <person name="Young S.K."/>
            <person name="Zeng Q."/>
            <person name="Gargeya S."/>
            <person name="Fitzgerald M."/>
            <person name="Haas B."/>
            <person name="Abouelleil A."/>
            <person name="Alvarado L."/>
            <person name="Arachchi H.M."/>
            <person name="Berlin A.M."/>
            <person name="Chapman S.B."/>
            <person name="Goldberg J."/>
            <person name="Griggs A."/>
            <person name="Gujja S."/>
            <person name="Hansen M."/>
            <person name="Howarth C."/>
            <person name="Imamovic A."/>
            <person name="Larimer J."/>
            <person name="McCowen C."/>
            <person name="Montmayeur A."/>
            <person name="Murphy C."/>
            <person name="Neiman D."/>
            <person name="Pearson M."/>
            <person name="Priest M."/>
            <person name="Roberts A."/>
            <person name="Saif S."/>
            <person name="Shea T."/>
            <person name="Sisk P."/>
            <person name="Sykes S."/>
            <person name="Wortman J."/>
            <person name="Nusbaum C."/>
            <person name="Birren B."/>
        </authorList>
    </citation>
    <scope>NUCLEOTIDE SEQUENCE [LARGE SCALE GENOMIC DNA]</scope>
    <source>
        <strain evidence="2 3">CCUG 37419</strain>
    </source>
</reference>
<dbReference type="EMBL" id="AGZE01000022">
    <property type="protein sequence ID" value="EKB56873.1"/>
    <property type="molecule type" value="Genomic_DNA"/>
</dbReference>
<dbReference type="GO" id="GO:0006313">
    <property type="term" value="P:DNA transposition"/>
    <property type="evidence" value="ECO:0007669"/>
    <property type="project" value="InterPro"/>
</dbReference>
<protein>
    <recommendedName>
        <fullName evidence="1">Transposase IS110-like N-terminal domain-containing protein</fullName>
    </recommendedName>
</protein>
<feature type="domain" description="Transposase IS110-like N-terminal" evidence="1">
    <location>
        <begin position="4"/>
        <end position="44"/>
    </location>
</feature>
<dbReference type="Gene3D" id="3.30.420.40">
    <property type="match status" value="1"/>
</dbReference>
<accession>K1M3D3</accession>
<dbReference type="GO" id="GO:0004803">
    <property type="term" value="F:transposase activity"/>
    <property type="evidence" value="ECO:0007669"/>
    <property type="project" value="InterPro"/>
</dbReference>
<sequence length="49" mass="5502">MQYLGIDIGKRAHEAALLDQDGNHLGKTVRFSNSHKGAEKLLDLMNEHE</sequence>
<proteinExistence type="predicted"/>
<evidence type="ECO:0000259" key="1">
    <source>
        <dbReference type="Pfam" id="PF01548"/>
    </source>
</evidence>
<keyword evidence="3" id="KW-1185">Reference proteome</keyword>
<name>K1M3D3_9LACT</name>
<organism evidence="2 3">
    <name type="scientific">Falseniella ignava CCUG 37419</name>
    <dbReference type="NCBI Taxonomy" id="883112"/>
    <lineage>
        <taxon>Bacteria</taxon>
        <taxon>Bacillati</taxon>
        <taxon>Bacillota</taxon>
        <taxon>Bacilli</taxon>
        <taxon>Lactobacillales</taxon>
        <taxon>Aerococcaceae</taxon>
        <taxon>Falseniella</taxon>
    </lineage>
</organism>
<gene>
    <name evidence="2" type="ORF">HMPREF9707_00801</name>
</gene>
<evidence type="ECO:0000313" key="3">
    <source>
        <dbReference type="Proteomes" id="UP000005147"/>
    </source>
</evidence>
<dbReference type="AlphaFoldDB" id="K1M3D3"/>
<dbReference type="InterPro" id="IPR002525">
    <property type="entry name" value="Transp_IS110-like_N"/>
</dbReference>
<evidence type="ECO:0000313" key="2">
    <source>
        <dbReference type="EMBL" id="EKB56873.1"/>
    </source>
</evidence>
<dbReference type="Pfam" id="PF01548">
    <property type="entry name" value="DEDD_Tnp_IS110"/>
    <property type="match status" value="1"/>
</dbReference>
<feature type="non-terminal residue" evidence="2">
    <location>
        <position position="49"/>
    </location>
</feature>
<dbReference type="HOGENOM" id="CLU_3281255_0_0_9"/>
<comment type="caution">
    <text evidence="2">The sequence shown here is derived from an EMBL/GenBank/DDBJ whole genome shotgun (WGS) entry which is preliminary data.</text>
</comment>
<dbReference type="GO" id="GO:0003677">
    <property type="term" value="F:DNA binding"/>
    <property type="evidence" value="ECO:0007669"/>
    <property type="project" value="InterPro"/>
</dbReference>